<dbReference type="EMBL" id="JAPJZH010000026">
    <property type="protein sequence ID" value="MDA4848610.1"/>
    <property type="molecule type" value="Genomic_DNA"/>
</dbReference>
<sequence length="90" mass="10290">MSLKLEKLPDRDPVKITFTANPELKSALNDYAELYSCAYGQKESVTDLIPFMLDTFMNADQGFKRSRKQLHEARALPPPRQSSTIQTKEK</sequence>
<feature type="region of interest" description="Disordered" evidence="1">
    <location>
        <begin position="67"/>
        <end position="90"/>
    </location>
</feature>
<feature type="compositionally biased region" description="Polar residues" evidence="1">
    <location>
        <begin position="81"/>
        <end position="90"/>
    </location>
</feature>
<dbReference type="Pfam" id="PF10038">
    <property type="entry name" value="DUF2274"/>
    <property type="match status" value="1"/>
</dbReference>
<accession>A0ABT4VWM0</accession>
<evidence type="ECO:0000313" key="2">
    <source>
        <dbReference type="EMBL" id="MDA4848610.1"/>
    </source>
</evidence>
<proteinExistence type="predicted"/>
<gene>
    <name evidence="2" type="ORF">OOZ53_24855</name>
</gene>
<organism evidence="2 3">
    <name type="scientific">Hoeflea poritis</name>
    <dbReference type="NCBI Taxonomy" id="2993659"/>
    <lineage>
        <taxon>Bacteria</taxon>
        <taxon>Pseudomonadati</taxon>
        <taxon>Pseudomonadota</taxon>
        <taxon>Alphaproteobacteria</taxon>
        <taxon>Hyphomicrobiales</taxon>
        <taxon>Rhizobiaceae</taxon>
        <taxon>Hoeflea</taxon>
    </lineage>
</organism>
<evidence type="ECO:0000256" key="1">
    <source>
        <dbReference type="SAM" id="MobiDB-lite"/>
    </source>
</evidence>
<name>A0ABT4VWM0_9HYPH</name>
<dbReference type="Proteomes" id="UP001148313">
    <property type="component" value="Unassembled WGS sequence"/>
</dbReference>
<evidence type="ECO:0000313" key="3">
    <source>
        <dbReference type="Proteomes" id="UP001148313"/>
    </source>
</evidence>
<keyword evidence="3" id="KW-1185">Reference proteome</keyword>
<dbReference type="InterPro" id="IPR018733">
    <property type="entry name" value="DUF2274"/>
</dbReference>
<dbReference type="RefSeq" id="WP_271092485.1">
    <property type="nucleotide sequence ID" value="NZ_JAPJZH010000026.1"/>
</dbReference>
<reference evidence="2" key="1">
    <citation type="submission" date="2022-11" db="EMBL/GenBank/DDBJ databases">
        <title>Hoeflea poritis sp. nov., isolated from scleractinian coral Porites lutea.</title>
        <authorList>
            <person name="Zhang G."/>
            <person name="Wei Q."/>
            <person name="Cai L."/>
        </authorList>
    </citation>
    <scope>NUCLEOTIDE SEQUENCE</scope>
    <source>
        <strain evidence="2">E7-10</strain>
    </source>
</reference>
<comment type="caution">
    <text evidence="2">The sequence shown here is derived from an EMBL/GenBank/DDBJ whole genome shotgun (WGS) entry which is preliminary data.</text>
</comment>
<protein>
    <submittedName>
        <fullName evidence="2">DUF2274 domain-containing protein</fullName>
    </submittedName>
</protein>